<evidence type="ECO:0000313" key="3">
    <source>
        <dbReference type="WBParaSite" id="GPLIN_000377000"/>
    </source>
</evidence>
<keyword evidence="2" id="KW-1185">Reference proteome</keyword>
<protein>
    <submittedName>
        <fullName evidence="3">Uncharacterized protein</fullName>
    </submittedName>
</protein>
<sequence length="254" mass="27421">MATVARFGSSTSTGGQTTGSKTGFGVKEGGGTFGRRLRTQSQLIVILIRIDSSHPPSSRSSKTENRGELNRLGAGFPVPMNPETSNCSDATLRGLIVWANPAVIKLVWLPVSKNTGRLASTIGKARRWVNPLGGPVEERGGVCWAQLGGALGLPMLVWRVLVAILLTSNPANWRQRRRRPLTTSGVRPVHLKPMEAVGAPIKYLGIRGYENCTQTKDAGGWASLCLPGGRKLHCSDDAWKQLNRLGQNERFPSC</sequence>
<evidence type="ECO:0000313" key="2">
    <source>
        <dbReference type="Proteomes" id="UP000050741"/>
    </source>
</evidence>
<feature type="compositionally biased region" description="Low complexity" evidence="1">
    <location>
        <begin position="8"/>
        <end position="25"/>
    </location>
</feature>
<proteinExistence type="predicted"/>
<dbReference type="AlphaFoldDB" id="A0A183BT34"/>
<name>A0A183BT34_GLOPA</name>
<dbReference type="WBParaSite" id="GPLIN_000377000">
    <property type="protein sequence ID" value="GPLIN_000377000"/>
    <property type="gene ID" value="GPLIN_000377000"/>
</dbReference>
<dbReference type="Proteomes" id="UP000050741">
    <property type="component" value="Unassembled WGS sequence"/>
</dbReference>
<accession>A0A183BT34</accession>
<feature type="region of interest" description="Disordered" evidence="1">
    <location>
        <begin position="1"/>
        <end position="33"/>
    </location>
</feature>
<feature type="region of interest" description="Disordered" evidence="1">
    <location>
        <begin position="53"/>
        <end position="77"/>
    </location>
</feature>
<evidence type="ECO:0000256" key="1">
    <source>
        <dbReference type="SAM" id="MobiDB-lite"/>
    </source>
</evidence>
<organism evidence="2 3">
    <name type="scientific">Globodera pallida</name>
    <name type="common">Potato cyst nematode worm</name>
    <name type="synonym">Heterodera pallida</name>
    <dbReference type="NCBI Taxonomy" id="36090"/>
    <lineage>
        <taxon>Eukaryota</taxon>
        <taxon>Metazoa</taxon>
        <taxon>Ecdysozoa</taxon>
        <taxon>Nematoda</taxon>
        <taxon>Chromadorea</taxon>
        <taxon>Rhabditida</taxon>
        <taxon>Tylenchina</taxon>
        <taxon>Tylenchomorpha</taxon>
        <taxon>Tylenchoidea</taxon>
        <taxon>Heteroderidae</taxon>
        <taxon>Heteroderinae</taxon>
        <taxon>Globodera</taxon>
    </lineage>
</organism>
<reference evidence="2" key="2">
    <citation type="submission" date="2014-05" db="EMBL/GenBank/DDBJ databases">
        <title>The genome and life-stage specific transcriptomes of Globodera pallida elucidate key aspects of plant parasitism by a cyst nematode.</title>
        <authorList>
            <person name="Cotton J.A."/>
            <person name="Lilley C.J."/>
            <person name="Jones L.M."/>
            <person name="Kikuchi T."/>
            <person name="Reid A.J."/>
            <person name="Thorpe P."/>
            <person name="Tsai I.J."/>
            <person name="Beasley H."/>
            <person name="Blok V."/>
            <person name="Cock P.J.A."/>
            <person name="Van den Akker S.E."/>
            <person name="Holroyd N."/>
            <person name="Hunt M."/>
            <person name="Mantelin S."/>
            <person name="Naghra H."/>
            <person name="Pain A."/>
            <person name="Palomares-Rius J.E."/>
            <person name="Zarowiecki M."/>
            <person name="Berriman M."/>
            <person name="Jones J.T."/>
            <person name="Urwin P.E."/>
        </authorList>
    </citation>
    <scope>NUCLEOTIDE SEQUENCE [LARGE SCALE GENOMIC DNA]</scope>
    <source>
        <strain evidence="2">Lindley</strain>
    </source>
</reference>
<reference evidence="3" key="3">
    <citation type="submission" date="2016-06" db="UniProtKB">
        <authorList>
            <consortium name="WormBaseParasite"/>
        </authorList>
    </citation>
    <scope>IDENTIFICATION</scope>
</reference>
<reference evidence="2" key="1">
    <citation type="submission" date="2013-12" db="EMBL/GenBank/DDBJ databases">
        <authorList>
            <person name="Aslett M."/>
        </authorList>
    </citation>
    <scope>NUCLEOTIDE SEQUENCE [LARGE SCALE GENOMIC DNA]</scope>
    <source>
        <strain evidence="2">Lindley</strain>
    </source>
</reference>